<keyword evidence="3 9" id="KW-0808">Transferase</keyword>
<dbReference type="NCBIfam" id="TIGR00678">
    <property type="entry name" value="holB"/>
    <property type="match status" value="1"/>
</dbReference>
<evidence type="ECO:0000313" key="9">
    <source>
        <dbReference type="EMBL" id="MYH61262.1"/>
    </source>
</evidence>
<evidence type="ECO:0000256" key="3">
    <source>
        <dbReference type="ARBA" id="ARBA00022679"/>
    </source>
</evidence>
<gene>
    <name evidence="9" type="primary">holB</name>
    <name evidence="9" type="ORF">F4148_05720</name>
</gene>
<evidence type="ECO:0000256" key="5">
    <source>
        <dbReference type="ARBA" id="ARBA00022705"/>
    </source>
</evidence>
<dbReference type="InterPro" id="IPR003593">
    <property type="entry name" value="AAA+_ATPase"/>
</dbReference>
<keyword evidence="5" id="KW-0235">DNA replication</keyword>
<dbReference type="GO" id="GO:0009360">
    <property type="term" value="C:DNA polymerase III complex"/>
    <property type="evidence" value="ECO:0007669"/>
    <property type="project" value="InterPro"/>
</dbReference>
<dbReference type="SMART" id="SM00382">
    <property type="entry name" value="AAA"/>
    <property type="match status" value="1"/>
</dbReference>
<evidence type="ECO:0000256" key="2">
    <source>
        <dbReference type="ARBA" id="ARBA00014363"/>
    </source>
</evidence>
<dbReference type="EMBL" id="VYDA01000218">
    <property type="protein sequence ID" value="MYH61262.1"/>
    <property type="molecule type" value="Genomic_DNA"/>
</dbReference>
<accession>A0A6B1FUF8</accession>
<dbReference type="Gene3D" id="3.40.50.300">
    <property type="entry name" value="P-loop containing nucleotide triphosphate hydrolases"/>
    <property type="match status" value="1"/>
</dbReference>
<evidence type="ECO:0000256" key="7">
    <source>
        <dbReference type="ARBA" id="ARBA00049244"/>
    </source>
</evidence>
<dbReference type="GO" id="GO:0006261">
    <property type="term" value="P:DNA-templated DNA replication"/>
    <property type="evidence" value="ECO:0007669"/>
    <property type="project" value="TreeGrafter"/>
</dbReference>
<dbReference type="AlphaFoldDB" id="A0A6B1FUF8"/>
<evidence type="ECO:0000256" key="4">
    <source>
        <dbReference type="ARBA" id="ARBA00022695"/>
    </source>
</evidence>
<keyword evidence="4 9" id="KW-0548">Nucleotidyltransferase</keyword>
<evidence type="ECO:0000259" key="8">
    <source>
        <dbReference type="SMART" id="SM00382"/>
    </source>
</evidence>
<comment type="catalytic activity">
    <reaction evidence="7">
        <text>DNA(n) + a 2'-deoxyribonucleoside 5'-triphosphate = DNA(n+1) + diphosphate</text>
        <dbReference type="Rhea" id="RHEA:22508"/>
        <dbReference type="Rhea" id="RHEA-COMP:17339"/>
        <dbReference type="Rhea" id="RHEA-COMP:17340"/>
        <dbReference type="ChEBI" id="CHEBI:33019"/>
        <dbReference type="ChEBI" id="CHEBI:61560"/>
        <dbReference type="ChEBI" id="CHEBI:173112"/>
        <dbReference type="EC" id="2.7.7.7"/>
    </reaction>
</comment>
<reference evidence="9" key="1">
    <citation type="submission" date="2019-09" db="EMBL/GenBank/DDBJ databases">
        <title>Characterisation of the sponge microbiome using genome-centric metagenomics.</title>
        <authorList>
            <person name="Engelberts J.P."/>
            <person name="Robbins S.J."/>
            <person name="De Goeij J.M."/>
            <person name="Aranda M."/>
            <person name="Bell S.C."/>
            <person name="Webster N.S."/>
        </authorList>
    </citation>
    <scope>NUCLEOTIDE SEQUENCE</scope>
    <source>
        <strain evidence="9">SB0675_bin_29</strain>
    </source>
</reference>
<feature type="domain" description="AAA+ ATPase" evidence="8">
    <location>
        <begin position="25"/>
        <end position="176"/>
    </location>
</feature>
<dbReference type="InterPro" id="IPR004622">
    <property type="entry name" value="DNA_pol_HolB"/>
</dbReference>
<evidence type="ECO:0000256" key="1">
    <source>
        <dbReference type="ARBA" id="ARBA00012417"/>
    </source>
</evidence>
<sequence>MAEGSVVGHQWAVQLLQNGIRHDRLRHAYLFVGAAQVGKSTLARSFAQSLLCQTGIDGQACGSCRACRLMQSGSHPDFMLLPPTDRNGEPDRENGLHRAEQAGDIVRQALLHPMEGRYKVFLIQDAHRAHISFANKLLKTLEEPPPHVVLCLTALDRSALLPTIVSRCQVLALRPLGEQVMEEALLARWGASAQQAALLARLANGCLGWAVDQIEQPEPLSERSERLAELQELSRSSRVDRLAFAQKLAAARNQTRLFTLLALWTSWWRDIMLAQSGCLEQCANIDLLDTLADAASTFRPVDVQAYLRTLSRIEGYLRHTVNTGLALDVLLLQMPRPHA</sequence>
<organism evidence="9">
    <name type="scientific">Caldilineaceae bacterium SB0675_bin_29</name>
    <dbReference type="NCBI Taxonomy" id="2605266"/>
    <lineage>
        <taxon>Bacteria</taxon>
        <taxon>Bacillati</taxon>
        <taxon>Chloroflexota</taxon>
        <taxon>Caldilineae</taxon>
        <taxon>Caldilineales</taxon>
        <taxon>Caldilineaceae</taxon>
    </lineage>
</organism>
<dbReference type="GO" id="GO:0003887">
    <property type="term" value="F:DNA-directed DNA polymerase activity"/>
    <property type="evidence" value="ECO:0007669"/>
    <property type="project" value="UniProtKB-KW"/>
</dbReference>
<dbReference type="GO" id="GO:0008408">
    <property type="term" value="F:3'-5' exonuclease activity"/>
    <property type="evidence" value="ECO:0007669"/>
    <property type="project" value="InterPro"/>
</dbReference>
<dbReference type="Pfam" id="PF09115">
    <property type="entry name" value="DNApol3-delta_C"/>
    <property type="match status" value="1"/>
</dbReference>
<name>A0A6B1FUF8_9CHLR</name>
<dbReference type="GO" id="GO:0003677">
    <property type="term" value="F:DNA binding"/>
    <property type="evidence" value="ECO:0007669"/>
    <property type="project" value="InterPro"/>
</dbReference>
<dbReference type="EC" id="2.7.7.7" evidence="1"/>
<keyword evidence="6" id="KW-0239">DNA-directed DNA polymerase</keyword>
<dbReference type="InterPro" id="IPR050238">
    <property type="entry name" value="DNA_Rep/Repair_Clamp_Loader"/>
</dbReference>
<dbReference type="PANTHER" id="PTHR11669">
    <property type="entry name" value="REPLICATION FACTOR C / DNA POLYMERASE III GAMMA-TAU SUBUNIT"/>
    <property type="match status" value="1"/>
</dbReference>
<dbReference type="InterPro" id="IPR027417">
    <property type="entry name" value="P-loop_NTPase"/>
</dbReference>
<dbReference type="InterPro" id="IPR015199">
    <property type="entry name" value="DNA_pol_III_delta_C"/>
</dbReference>
<dbReference type="SUPFAM" id="SSF52540">
    <property type="entry name" value="P-loop containing nucleoside triphosphate hydrolases"/>
    <property type="match status" value="1"/>
</dbReference>
<evidence type="ECO:0000256" key="6">
    <source>
        <dbReference type="ARBA" id="ARBA00022932"/>
    </source>
</evidence>
<protein>
    <recommendedName>
        <fullName evidence="2">DNA polymerase III subunit delta'</fullName>
        <ecNumber evidence="1">2.7.7.7</ecNumber>
    </recommendedName>
</protein>
<proteinExistence type="predicted"/>
<dbReference type="Pfam" id="PF13177">
    <property type="entry name" value="DNA_pol3_delta2"/>
    <property type="match status" value="1"/>
</dbReference>
<dbReference type="PANTHER" id="PTHR11669:SF8">
    <property type="entry name" value="DNA POLYMERASE III SUBUNIT DELTA"/>
    <property type="match status" value="1"/>
</dbReference>
<comment type="caution">
    <text evidence="9">The sequence shown here is derived from an EMBL/GenBank/DDBJ whole genome shotgun (WGS) entry which is preliminary data.</text>
</comment>